<dbReference type="OrthoDB" id="10264062at2759"/>
<feature type="region of interest" description="Disordered" evidence="2">
    <location>
        <begin position="328"/>
        <end position="384"/>
    </location>
</feature>
<dbReference type="Pfam" id="PF00566">
    <property type="entry name" value="RabGAP-TBC"/>
    <property type="match status" value="1"/>
</dbReference>
<evidence type="ECO:0000256" key="1">
    <source>
        <dbReference type="ARBA" id="ARBA00022468"/>
    </source>
</evidence>
<proteinExistence type="predicted"/>
<feature type="compositionally biased region" description="Low complexity" evidence="2">
    <location>
        <begin position="356"/>
        <end position="372"/>
    </location>
</feature>
<feature type="region of interest" description="Disordered" evidence="2">
    <location>
        <begin position="35"/>
        <end position="127"/>
    </location>
</feature>
<dbReference type="GO" id="GO:0005096">
    <property type="term" value="F:GTPase activator activity"/>
    <property type="evidence" value="ECO:0007669"/>
    <property type="project" value="UniProtKB-KW"/>
</dbReference>
<sequence length="924" mass="95526">MNPDNPDYLQVCAGTMLRVEEGQACGVLCAADEPAPPHTQTHARRHPHAGPAPPAAHRAAHLSVAAPPGGGTAFGGSTAVGEYGSSSGWGEEDGDGDGDGDNTATAGDASSDAEDTETFSELSDPGGTEVVFVREGVAVWPGPRSERITGRLSLVKQCGVLFMAWLPYSRGILMEDGTFRVAAGPAAAAAGRAAAAGAGKPAAAASGTAGASGAAEAAPAGPHSPGADRTLYAVHPIPLSEVRCLRRRSPPLGLGSPQLLVVLGSGVTLPPLHFTRGGVRALIATLQQHVLLLKSASEPGAYLVNDTADPLCRSLSALQLADVLIGGPPPGASATFEPGGPPQPQPPSPAAPRHPGPASWATPAAGPEGPAPSTDPAFGPGVGPVTGPRAGVGLGGLGLGIGAGLGLGRAVSWCWADQPPGADVAAESNRPESTNGGAEGDVAEGGGGGGGGGWAWPIVEAINKFVQNVRGTASGWIGALDELDDIDRDLYGSYHETSDEQMLLGPDERLPAAAAAASITSAAGSGTGSQGRRSPAPGSRNSLDVTAVGRGGSGGGAAAAAVVNRGGGGGGGGEVDVSTEVGEFELLDGGGCWGEAAAAPHPNPAGRRRVRPPPLSAEELGAMFDAEGRLTNEATLRDRVFASGCAPELRREVWKHLLGVHPRGSTAAERADRAKDLQSEYLTLRQQWQSMTPGQEARCGSWRAHKTAVDKDVRRTDRQHPFFSREGGAGLRALRNVLLSHVMYDQDTGYCQGMSDLAAPLLVVMRDEAEAFWAFAALMARQRANFGKDLAGMGAQLAALRRLVQLLDPPLHAYLERRDCLSYYFAFRWLLIAFKREFKFDDVLCLWEACWACRRTRHLHLYLAVAVLVQNRRLILGSDLDFDGLLRLALSLAGRLELRPLLDTAEALVGYAGEAGREACADLP</sequence>
<dbReference type="Proteomes" id="UP000612055">
    <property type="component" value="Unassembled WGS sequence"/>
</dbReference>
<feature type="compositionally biased region" description="Gly residues" evidence="2">
    <location>
        <begin position="437"/>
        <end position="451"/>
    </location>
</feature>
<dbReference type="Gene3D" id="2.30.29.230">
    <property type="match status" value="1"/>
</dbReference>
<evidence type="ECO:0000256" key="2">
    <source>
        <dbReference type="SAM" id="MobiDB-lite"/>
    </source>
</evidence>
<dbReference type="SUPFAM" id="SSF47923">
    <property type="entry name" value="Ypt/Rab-GAP domain of gyp1p"/>
    <property type="match status" value="2"/>
</dbReference>
<dbReference type="InterPro" id="IPR035969">
    <property type="entry name" value="Rab-GAP_TBC_sf"/>
</dbReference>
<keyword evidence="1" id="KW-0343">GTPase activation</keyword>
<feature type="region of interest" description="Disordered" evidence="2">
    <location>
        <begin position="421"/>
        <end position="451"/>
    </location>
</feature>
<feature type="domain" description="Rab-GAP TBC" evidence="3">
    <location>
        <begin position="644"/>
        <end position="854"/>
    </location>
</feature>
<evidence type="ECO:0000313" key="4">
    <source>
        <dbReference type="EMBL" id="KAG2485090.1"/>
    </source>
</evidence>
<dbReference type="InterPro" id="IPR021935">
    <property type="entry name" value="SGSM1/2_RBD"/>
</dbReference>
<accession>A0A835XQD7</accession>
<feature type="compositionally biased region" description="Low complexity" evidence="2">
    <location>
        <begin position="75"/>
        <end position="89"/>
    </location>
</feature>
<organism evidence="4 5">
    <name type="scientific">Edaphochlamys debaryana</name>
    <dbReference type="NCBI Taxonomy" id="47281"/>
    <lineage>
        <taxon>Eukaryota</taxon>
        <taxon>Viridiplantae</taxon>
        <taxon>Chlorophyta</taxon>
        <taxon>core chlorophytes</taxon>
        <taxon>Chlorophyceae</taxon>
        <taxon>CS clade</taxon>
        <taxon>Chlamydomonadales</taxon>
        <taxon>Chlamydomonadales incertae sedis</taxon>
        <taxon>Edaphochlamys</taxon>
    </lineage>
</organism>
<name>A0A835XQD7_9CHLO</name>
<dbReference type="GO" id="GO:0005737">
    <property type="term" value="C:cytoplasm"/>
    <property type="evidence" value="ECO:0007669"/>
    <property type="project" value="UniProtKB-ARBA"/>
</dbReference>
<gene>
    <name evidence="4" type="ORF">HYH03_016187</name>
</gene>
<dbReference type="SMART" id="SM00164">
    <property type="entry name" value="TBC"/>
    <property type="match status" value="1"/>
</dbReference>
<dbReference type="Gene3D" id="1.10.8.270">
    <property type="entry name" value="putative rabgap domain of human tbc1 domain family member 14 like domains"/>
    <property type="match status" value="1"/>
</dbReference>
<feature type="region of interest" description="Disordered" evidence="2">
    <location>
        <begin position="517"/>
        <end position="557"/>
    </location>
</feature>
<comment type="caution">
    <text evidence="4">The sequence shown here is derived from an EMBL/GenBank/DDBJ whole genome shotgun (WGS) entry which is preliminary data.</text>
</comment>
<dbReference type="PANTHER" id="PTHR22957">
    <property type="entry name" value="TBC1 DOMAIN FAMILY MEMBER GTPASE-ACTIVATING PROTEIN"/>
    <property type="match status" value="1"/>
</dbReference>
<dbReference type="PANTHER" id="PTHR22957:SF502">
    <property type="entry name" value="SMALL G PROTEIN SIGNALING MODULATOR 2-RELATED"/>
    <property type="match status" value="1"/>
</dbReference>
<protein>
    <recommendedName>
        <fullName evidence="3">Rab-GAP TBC domain-containing protein</fullName>
    </recommendedName>
</protein>
<evidence type="ECO:0000259" key="3">
    <source>
        <dbReference type="PROSITE" id="PS50086"/>
    </source>
</evidence>
<reference evidence="4" key="1">
    <citation type="journal article" date="2020" name="bioRxiv">
        <title>Comparative genomics of Chlamydomonas.</title>
        <authorList>
            <person name="Craig R.J."/>
            <person name="Hasan A.R."/>
            <person name="Ness R.W."/>
            <person name="Keightley P.D."/>
        </authorList>
    </citation>
    <scope>NUCLEOTIDE SEQUENCE</scope>
    <source>
        <strain evidence="4">CCAP 11/70</strain>
    </source>
</reference>
<dbReference type="EMBL" id="JAEHOE010000136">
    <property type="protein sequence ID" value="KAG2485090.1"/>
    <property type="molecule type" value="Genomic_DNA"/>
</dbReference>
<dbReference type="Pfam" id="PF12068">
    <property type="entry name" value="PH_RBD"/>
    <property type="match status" value="1"/>
</dbReference>
<dbReference type="InterPro" id="IPR000195">
    <property type="entry name" value="Rab-GAP-TBC_dom"/>
</dbReference>
<evidence type="ECO:0000313" key="5">
    <source>
        <dbReference type="Proteomes" id="UP000612055"/>
    </source>
</evidence>
<keyword evidence="5" id="KW-1185">Reference proteome</keyword>
<dbReference type="Gene3D" id="1.10.472.80">
    <property type="entry name" value="Ypt/Rab-GAP domain of gyp1p, domain 3"/>
    <property type="match status" value="1"/>
</dbReference>
<feature type="compositionally biased region" description="Pro residues" evidence="2">
    <location>
        <begin position="339"/>
        <end position="355"/>
    </location>
</feature>
<feature type="compositionally biased region" description="Low complexity" evidence="2">
    <location>
        <begin position="55"/>
        <end position="67"/>
    </location>
</feature>
<dbReference type="AlphaFoldDB" id="A0A835XQD7"/>
<dbReference type="PROSITE" id="PS50086">
    <property type="entry name" value="TBC_RABGAP"/>
    <property type="match status" value="1"/>
</dbReference>
<feature type="compositionally biased region" description="Acidic residues" evidence="2">
    <location>
        <begin position="90"/>
        <end position="100"/>
    </location>
</feature>